<evidence type="ECO:0000256" key="2">
    <source>
        <dbReference type="ARBA" id="ARBA00022525"/>
    </source>
</evidence>
<evidence type="ECO:0000256" key="3">
    <source>
        <dbReference type="ARBA" id="ARBA00022530"/>
    </source>
</evidence>
<feature type="domain" description="TB" evidence="11">
    <location>
        <begin position="49"/>
        <end position="101"/>
    </location>
</feature>
<dbReference type="PROSITE" id="PS00010">
    <property type="entry name" value="ASX_HYDROXYL"/>
    <property type="match status" value="6"/>
</dbReference>
<dbReference type="InterPro" id="IPR017878">
    <property type="entry name" value="TB_dom"/>
</dbReference>
<reference evidence="12" key="2">
    <citation type="submission" date="2025-08" db="UniProtKB">
        <authorList>
            <consortium name="Ensembl"/>
        </authorList>
    </citation>
    <scope>IDENTIFICATION</scope>
</reference>
<dbReference type="Ensembl" id="ENSLACT00000002686.1">
    <property type="protein sequence ID" value="ENSLACP00000002664.1"/>
    <property type="gene ID" value="ENSLACG00000002385.1"/>
</dbReference>
<dbReference type="PROSITE" id="PS50026">
    <property type="entry name" value="EGF_3"/>
    <property type="match status" value="7"/>
</dbReference>
<dbReference type="eggNOG" id="KOG1217">
    <property type="taxonomic scope" value="Eukaryota"/>
</dbReference>
<reference evidence="12" key="3">
    <citation type="submission" date="2025-09" db="UniProtKB">
        <authorList>
            <consortium name="Ensembl"/>
        </authorList>
    </citation>
    <scope>IDENTIFICATION</scope>
</reference>
<evidence type="ECO:0008006" key="14">
    <source>
        <dbReference type="Google" id="ProtNLM"/>
    </source>
</evidence>
<reference evidence="13" key="1">
    <citation type="submission" date="2011-08" db="EMBL/GenBank/DDBJ databases">
        <title>The draft genome of Latimeria chalumnae.</title>
        <authorList>
            <person name="Di Palma F."/>
            <person name="Alfoldi J."/>
            <person name="Johnson J."/>
            <person name="Berlin A."/>
            <person name="Gnerre S."/>
            <person name="Jaffe D."/>
            <person name="MacCallum I."/>
            <person name="Young S."/>
            <person name="Walker B.J."/>
            <person name="Lander E."/>
            <person name="Lindblad-Toh K."/>
        </authorList>
    </citation>
    <scope>NUCLEOTIDE SEQUENCE [LARGE SCALE GENOMIC DNA]</scope>
    <source>
        <strain evidence="13">Wild caught</strain>
    </source>
</reference>
<dbReference type="GO" id="GO:0005509">
    <property type="term" value="F:calcium ion binding"/>
    <property type="evidence" value="ECO:0007669"/>
    <property type="project" value="InterPro"/>
</dbReference>
<dbReference type="Gene3D" id="3.90.290.10">
    <property type="entry name" value="TGF-beta binding (TB) domain"/>
    <property type="match status" value="2"/>
</dbReference>
<dbReference type="Pfam" id="PF12661">
    <property type="entry name" value="hEGF"/>
    <property type="match status" value="1"/>
</dbReference>
<dbReference type="Pfam" id="PF07645">
    <property type="entry name" value="EGF_CA"/>
    <property type="match status" value="9"/>
</dbReference>
<dbReference type="EMBL" id="AFYH01178722">
    <property type="status" value="NOT_ANNOTATED_CDS"/>
    <property type="molecule type" value="Genomic_DNA"/>
</dbReference>
<feature type="domain" description="TB" evidence="11">
    <location>
        <begin position="541"/>
        <end position="595"/>
    </location>
</feature>
<dbReference type="FunFam" id="2.10.25.10:FF:000068">
    <property type="entry name" value="Latent transforming growth factor beta binding protein 3"/>
    <property type="match status" value="1"/>
</dbReference>
<dbReference type="PANTHER" id="PTHR24050:SF28">
    <property type="entry name" value="UROMODULIN-LIKE"/>
    <property type="match status" value="1"/>
</dbReference>
<dbReference type="PANTHER" id="PTHR24050">
    <property type="entry name" value="PA14 DOMAIN-CONTAINING PROTEIN"/>
    <property type="match status" value="1"/>
</dbReference>
<dbReference type="EMBL" id="AFYH01178724">
    <property type="status" value="NOT_ANNOTATED_CDS"/>
    <property type="molecule type" value="Genomic_DNA"/>
</dbReference>
<dbReference type="EMBL" id="AFYH01178726">
    <property type="status" value="NOT_ANNOTATED_CDS"/>
    <property type="molecule type" value="Genomic_DNA"/>
</dbReference>
<dbReference type="EMBL" id="AFYH01178723">
    <property type="status" value="NOT_ANNOTATED_CDS"/>
    <property type="molecule type" value="Genomic_DNA"/>
</dbReference>
<accession>H2ZZ43</accession>
<dbReference type="FunFam" id="2.10.25.10:FF:000019">
    <property type="entry name" value="latent-transforming growth factor beta-binding protein 1 isoform X2"/>
    <property type="match status" value="2"/>
</dbReference>
<dbReference type="InterPro" id="IPR049883">
    <property type="entry name" value="NOTCH1_EGF-like"/>
</dbReference>
<evidence type="ECO:0000256" key="6">
    <source>
        <dbReference type="ARBA" id="ARBA00022737"/>
    </source>
</evidence>
<keyword evidence="5" id="KW-0732">Signal</keyword>
<dbReference type="InterPro" id="IPR013032">
    <property type="entry name" value="EGF-like_CS"/>
</dbReference>
<keyword evidence="4 9" id="KW-0245">EGF-like domain</keyword>
<feature type="domain" description="EGF-like" evidence="10">
    <location>
        <begin position="1"/>
        <end position="41"/>
    </location>
</feature>
<dbReference type="Gene3D" id="2.10.25.10">
    <property type="entry name" value="Laminin"/>
    <property type="match status" value="10"/>
</dbReference>
<protein>
    <recommendedName>
        <fullName evidence="14">Latent transforming growth factor beta binding protein 3</fullName>
    </recommendedName>
</protein>
<evidence type="ECO:0000256" key="1">
    <source>
        <dbReference type="ARBA" id="ARBA00004498"/>
    </source>
</evidence>
<feature type="domain" description="EGF-like" evidence="10">
    <location>
        <begin position="446"/>
        <end position="491"/>
    </location>
</feature>
<evidence type="ECO:0000256" key="4">
    <source>
        <dbReference type="ARBA" id="ARBA00022536"/>
    </source>
</evidence>
<dbReference type="EMBL" id="AFYH01178727">
    <property type="status" value="NOT_ANNOTATED_CDS"/>
    <property type="molecule type" value="Genomic_DNA"/>
</dbReference>
<feature type="domain" description="EGF-like" evidence="10">
    <location>
        <begin position="728"/>
        <end position="761"/>
    </location>
</feature>
<dbReference type="Pfam" id="PF00683">
    <property type="entry name" value="TB"/>
    <property type="match status" value="2"/>
</dbReference>
<evidence type="ECO:0000259" key="11">
    <source>
        <dbReference type="PROSITE" id="PS51364"/>
    </source>
</evidence>
<dbReference type="InterPro" id="IPR018097">
    <property type="entry name" value="EGF_Ca-bd_CS"/>
</dbReference>
<evidence type="ECO:0000256" key="9">
    <source>
        <dbReference type="PROSITE-ProRule" id="PRU00076"/>
    </source>
</evidence>
<dbReference type="FunFam" id="2.10.25.10:FF:000077">
    <property type="entry name" value="Latent-transforming growth factor beta-binding protein 3 isoform 1"/>
    <property type="match status" value="1"/>
</dbReference>
<feature type="domain" description="EGF-like" evidence="10">
    <location>
        <begin position="411"/>
        <end position="445"/>
    </location>
</feature>
<dbReference type="PROSITE" id="PS01186">
    <property type="entry name" value="EGF_2"/>
    <property type="match status" value="4"/>
</dbReference>
<evidence type="ECO:0000256" key="5">
    <source>
        <dbReference type="ARBA" id="ARBA00022729"/>
    </source>
</evidence>
<dbReference type="EMBL" id="AFYH01178725">
    <property type="status" value="NOT_ANNOTATED_CDS"/>
    <property type="molecule type" value="Genomic_DNA"/>
</dbReference>
<dbReference type="Bgee" id="ENSLACG00000002385">
    <property type="expression patterns" value="Expressed in pharyngeal gill and 2 other cell types or tissues"/>
</dbReference>
<dbReference type="SMART" id="SM00179">
    <property type="entry name" value="EGF_CA"/>
    <property type="match status" value="10"/>
</dbReference>
<comment type="subcellular location">
    <subcellularLocation>
        <location evidence="1">Secreted</location>
        <location evidence="1">Extracellular space</location>
        <location evidence="1">Extracellular matrix</location>
    </subcellularLocation>
</comment>
<keyword evidence="3" id="KW-0272">Extracellular matrix</keyword>
<dbReference type="EMBL" id="AFYH01178719">
    <property type="status" value="NOT_ANNOTATED_CDS"/>
    <property type="molecule type" value="Genomic_DNA"/>
</dbReference>
<dbReference type="SUPFAM" id="SSF57196">
    <property type="entry name" value="EGF/Laminin"/>
    <property type="match status" value="7"/>
</dbReference>
<keyword evidence="7" id="KW-1015">Disulfide bond</keyword>
<dbReference type="CDD" id="cd00054">
    <property type="entry name" value="EGF_CA"/>
    <property type="match status" value="7"/>
</dbReference>
<dbReference type="STRING" id="7897.ENSLACP00000002664"/>
<dbReference type="InterPro" id="IPR000742">
    <property type="entry name" value="EGF"/>
</dbReference>
<dbReference type="InterPro" id="IPR001881">
    <property type="entry name" value="EGF-like_Ca-bd_dom"/>
</dbReference>
<dbReference type="Proteomes" id="UP000008672">
    <property type="component" value="Unassembled WGS sequence"/>
</dbReference>
<dbReference type="InterPro" id="IPR036773">
    <property type="entry name" value="TB_dom_sf"/>
</dbReference>
<dbReference type="GeneTree" id="ENSGT00940000160285"/>
<feature type="domain" description="EGF-like" evidence="10">
    <location>
        <begin position="293"/>
        <end position="335"/>
    </location>
</feature>
<dbReference type="InterPro" id="IPR000152">
    <property type="entry name" value="EGF-type_Asp/Asn_hydroxyl_site"/>
</dbReference>
<dbReference type="SMART" id="SM00181">
    <property type="entry name" value="EGF"/>
    <property type="match status" value="10"/>
</dbReference>
<dbReference type="SUPFAM" id="SSF57184">
    <property type="entry name" value="Growth factor receptor domain"/>
    <property type="match status" value="1"/>
</dbReference>
<comment type="caution">
    <text evidence="9">Lacks conserved residue(s) required for the propagation of feature annotation.</text>
</comment>
<evidence type="ECO:0000313" key="13">
    <source>
        <dbReference type="Proteomes" id="UP000008672"/>
    </source>
</evidence>
<evidence type="ECO:0000313" key="12">
    <source>
        <dbReference type="Ensembl" id="ENSLACP00000002664.1"/>
    </source>
</evidence>
<dbReference type="FunFam" id="2.10.25.10:FF:000056">
    <property type="entry name" value="Latent-transforming growth factor beta-binding protein 3 isoform 2"/>
    <property type="match status" value="1"/>
</dbReference>
<name>H2ZZ43_LATCH</name>
<feature type="domain" description="EGF-like" evidence="10">
    <location>
        <begin position="211"/>
        <end position="252"/>
    </location>
</feature>
<organism evidence="12 13">
    <name type="scientific">Latimeria chalumnae</name>
    <name type="common">Coelacanth</name>
    <dbReference type="NCBI Taxonomy" id="7897"/>
    <lineage>
        <taxon>Eukaryota</taxon>
        <taxon>Metazoa</taxon>
        <taxon>Chordata</taxon>
        <taxon>Craniata</taxon>
        <taxon>Vertebrata</taxon>
        <taxon>Euteleostomi</taxon>
        <taxon>Coelacanthiformes</taxon>
        <taxon>Coelacanthidae</taxon>
        <taxon>Latimeria</taxon>
    </lineage>
</organism>
<dbReference type="FunFam" id="2.10.25.10:FF:000096">
    <property type="entry name" value="Putative fibrillin 2"/>
    <property type="match status" value="1"/>
</dbReference>
<dbReference type="FunFam" id="2.10.25.10:FF:000005">
    <property type="entry name" value="Fibrillin 2"/>
    <property type="match status" value="1"/>
</dbReference>
<dbReference type="FunFam" id="2.10.25.10:FF:000302">
    <property type="entry name" value="latent-transforming growth factor beta-binding protein 3 isoform X2"/>
    <property type="match status" value="1"/>
</dbReference>
<dbReference type="PROSITE" id="PS01187">
    <property type="entry name" value="EGF_CA"/>
    <property type="match status" value="5"/>
</dbReference>
<dbReference type="OMA" id="FRWYSPP"/>
<sequence length="815" mass="91692">DINECSMQGVCQNGECLNTFGSFLCACKPGFALGPSRTRCIADESKEKGPCYRMLAKNKTCTHPLPGELPKTLCCCSVGKAWGASCEPCPVDGTDAFKEICPSGKGYWTWYKTVTMTINPEFVPQKLEAPPSDLPRMQESEESDGLYTTLLFFIFFGGGPSSFQASPIFRWYSPPSSIFRWYSPPSPIFRWYCQVSPQRNAVIVVEKQIAETDECKLNRNICGHGDCISTASGFSCHCNPGFRPHPQRKFCVGKTPCQLERLGGGSLYLTNIVASFSEGHSCGLSKTENRCSDVNECLKPNICGEGGRCMNYPGYFTCECYPGYRAKSSRHPFCEDINECQEPNICPGGKCKNRPGTYECIPCPPGYTSRAGECYVHSFFNSQKKKSLSSNKEFTLLLRFKESFKSWECVYVDECEDRRLCANGRCMNTKGSYHCHCNLGFYMSEDDNECEDKNECENPLACIGGDCVNTYGSYICNCSQGYQLMYRRNCQDIDECSLDPSLCAPHGDCENTEGSFTCVCHEGYEKSDDGLSCEERLSDKKECYVNLDDTVFCDSVLASNVTKEECCCSLGAGWGDHCEIYPCPVANSVEFVSLCPDGRGYIPGENVLQYGLPAHRDIDECALFGNEICKEGICTNTHPGYECYCKQGFYYDASLLECVYVYILKHFSFFFIYHHYLLPKKCYGQCLPSNYVLVIECFASLSRPPPQLQPLRCLFFFPPREEDSSEEDSDECRCMNGHCVRLHHGGFSCECLPGFQPDRARRRCYDIDECRELNQRGLLCKNARCVNTSGSYYCVCRQGFVPAQRPNICIRQRRK</sequence>
<keyword evidence="13" id="KW-1185">Reference proteome</keyword>
<dbReference type="PROSITE" id="PS51364">
    <property type="entry name" value="TB"/>
    <property type="match status" value="2"/>
</dbReference>
<feature type="domain" description="EGF-like" evidence="10">
    <location>
        <begin position="492"/>
        <end position="534"/>
    </location>
</feature>
<dbReference type="EMBL" id="AFYH01178718">
    <property type="status" value="NOT_ANNOTATED_CDS"/>
    <property type="molecule type" value="Genomic_DNA"/>
</dbReference>
<evidence type="ECO:0000259" key="10">
    <source>
        <dbReference type="PROSITE" id="PS50026"/>
    </source>
</evidence>
<dbReference type="EMBL" id="AFYH01178720">
    <property type="status" value="NOT_ANNOTATED_CDS"/>
    <property type="molecule type" value="Genomic_DNA"/>
</dbReference>
<dbReference type="SUPFAM" id="SSF57581">
    <property type="entry name" value="TB module/8-cys domain"/>
    <property type="match status" value="2"/>
</dbReference>
<keyword evidence="6" id="KW-0677">Repeat</keyword>
<proteinExistence type="predicted"/>
<dbReference type="EMBL" id="AFYH01178721">
    <property type="status" value="NOT_ANNOTATED_CDS"/>
    <property type="molecule type" value="Genomic_DNA"/>
</dbReference>
<evidence type="ECO:0000256" key="8">
    <source>
        <dbReference type="ARBA" id="ARBA00023180"/>
    </source>
</evidence>
<dbReference type="InParanoid" id="H2ZZ43"/>
<keyword evidence="8" id="KW-0325">Glycoprotein</keyword>
<dbReference type="InterPro" id="IPR009030">
    <property type="entry name" value="Growth_fac_rcpt_cys_sf"/>
</dbReference>
<dbReference type="InterPro" id="IPR052235">
    <property type="entry name" value="Nephronectin_domain"/>
</dbReference>
<evidence type="ECO:0000256" key="7">
    <source>
        <dbReference type="ARBA" id="ARBA00023157"/>
    </source>
</evidence>
<keyword evidence="2" id="KW-0964">Secreted</keyword>
<dbReference type="AlphaFoldDB" id="H2ZZ43"/>